<evidence type="ECO:0000256" key="1">
    <source>
        <dbReference type="SAM" id="SignalP"/>
    </source>
</evidence>
<dbReference type="NCBIfam" id="TIGR04183">
    <property type="entry name" value="Por_Secre_tail"/>
    <property type="match status" value="1"/>
</dbReference>
<name>A0A098LEE9_9BACT</name>
<comment type="caution">
    <text evidence="4">The sequence shown here is derived from an EMBL/GenBank/DDBJ whole genome shotgun (WGS) entry which is preliminary data.</text>
</comment>
<feature type="signal peptide" evidence="1">
    <location>
        <begin position="1"/>
        <end position="18"/>
    </location>
</feature>
<evidence type="ECO:0000313" key="5">
    <source>
        <dbReference type="Proteomes" id="UP000030185"/>
    </source>
</evidence>
<dbReference type="Gene3D" id="2.60.120.890">
    <property type="entry name" value="BT2081, beta-jelly-roll domain"/>
    <property type="match status" value="1"/>
</dbReference>
<proteinExistence type="predicted"/>
<sequence>MKYIYALIILFTSTSIFAQQQFLNSDFENWTHYTLNPPYTSYDQVNNWASGNDLLTFAPAVQAPTEKTTDAQSGTYAVKLTSRSANTLFAPGNLFLGTFQLDLMNIPGSAKFGKPYTDKPSGFNLYYKYSPVNDDSCSIELYLFKWNSVSNQRDTIGSGYFKTNQTTSDYTLLSVPVTYTSEVTPDSATMIFSSSAGYKQLKGQAGSTLYIDNLSLDFITLSTTSPLANTGATLFPNPAKDMIQLNNAPFTSGTMYFYNSQGAIVSTKVWNSASSSSISISDLAPGYYTCKIVSEEQKSFSTKLIITQ</sequence>
<dbReference type="EMBL" id="BBLT01000003">
    <property type="protein sequence ID" value="GAL84663.1"/>
    <property type="molecule type" value="Genomic_DNA"/>
</dbReference>
<feature type="domain" description="Secretion system C-terminal sorting" evidence="3">
    <location>
        <begin position="234"/>
        <end position="306"/>
    </location>
</feature>
<dbReference type="Pfam" id="PF13201">
    <property type="entry name" value="PCMD"/>
    <property type="match status" value="1"/>
</dbReference>
<evidence type="ECO:0008006" key="6">
    <source>
        <dbReference type="Google" id="ProtNLM"/>
    </source>
</evidence>
<accession>A0A098LEE9</accession>
<feature type="domain" description="Putative carbohydrate metabolism" evidence="2">
    <location>
        <begin position="26"/>
        <end position="216"/>
    </location>
</feature>
<evidence type="ECO:0000259" key="2">
    <source>
        <dbReference type="Pfam" id="PF13201"/>
    </source>
</evidence>
<evidence type="ECO:0000313" key="4">
    <source>
        <dbReference type="EMBL" id="GAL84663.1"/>
    </source>
</evidence>
<dbReference type="AlphaFoldDB" id="A0A098LEE9"/>
<evidence type="ECO:0000259" key="3">
    <source>
        <dbReference type="Pfam" id="PF18962"/>
    </source>
</evidence>
<dbReference type="eggNOG" id="ENOG50335NV">
    <property type="taxonomic scope" value="Bacteria"/>
</dbReference>
<dbReference type="InterPro" id="IPR038653">
    <property type="entry name" value="Put_CMD_sf"/>
</dbReference>
<dbReference type="InterPro" id="IPR025112">
    <property type="entry name" value="PCMD"/>
</dbReference>
<dbReference type="Proteomes" id="UP000030185">
    <property type="component" value="Unassembled WGS sequence"/>
</dbReference>
<dbReference type="STRING" id="153721.MYP_1891"/>
<reference evidence="4 5" key="1">
    <citation type="submission" date="2014-09" db="EMBL/GenBank/DDBJ databases">
        <title>Sporocytophaga myxococcoides PG-01 genome sequencing.</title>
        <authorList>
            <person name="Liu L."/>
            <person name="Gao P.J."/>
            <person name="Chen G.J."/>
            <person name="Wang L.S."/>
        </authorList>
    </citation>
    <scope>NUCLEOTIDE SEQUENCE [LARGE SCALE GENOMIC DNA]</scope>
    <source>
        <strain evidence="4 5">PG-01</strain>
    </source>
</reference>
<dbReference type="RefSeq" id="WP_045461898.1">
    <property type="nucleotide sequence ID" value="NZ_BBLT01000003.1"/>
</dbReference>
<dbReference type="Pfam" id="PF18962">
    <property type="entry name" value="Por_Secre_tail"/>
    <property type="match status" value="1"/>
</dbReference>
<protein>
    <recommendedName>
        <fullName evidence="6">Secretion system C-terminal sorting domain-containing protein</fullName>
    </recommendedName>
</protein>
<keyword evidence="5" id="KW-1185">Reference proteome</keyword>
<dbReference type="InterPro" id="IPR026444">
    <property type="entry name" value="Secre_tail"/>
</dbReference>
<gene>
    <name evidence="4" type="ORF">MYP_1891</name>
</gene>
<feature type="chain" id="PRO_5001937396" description="Secretion system C-terminal sorting domain-containing protein" evidence="1">
    <location>
        <begin position="19"/>
        <end position="308"/>
    </location>
</feature>
<keyword evidence="1" id="KW-0732">Signal</keyword>
<organism evidence="4 5">
    <name type="scientific">Sporocytophaga myxococcoides</name>
    <dbReference type="NCBI Taxonomy" id="153721"/>
    <lineage>
        <taxon>Bacteria</taxon>
        <taxon>Pseudomonadati</taxon>
        <taxon>Bacteroidota</taxon>
        <taxon>Cytophagia</taxon>
        <taxon>Cytophagales</taxon>
        <taxon>Cytophagaceae</taxon>
        <taxon>Sporocytophaga</taxon>
    </lineage>
</organism>
<dbReference type="OrthoDB" id="1466621at2"/>